<feature type="region of interest" description="Disordered" evidence="8">
    <location>
        <begin position="1"/>
        <end position="73"/>
    </location>
</feature>
<evidence type="ECO:0000256" key="6">
    <source>
        <dbReference type="PROSITE-ProRule" id="PRU00339"/>
    </source>
</evidence>
<dbReference type="GO" id="GO:0005654">
    <property type="term" value="C:nucleoplasm"/>
    <property type="evidence" value="ECO:0007669"/>
    <property type="project" value="TreeGrafter"/>
</dbReference>
<evidence type="ECO:0000256" key="8">
    <source>
        <dbReference type="SAM" id="MobiDB-lite"/>
    </source>
</evidence>
<dbReference type="PROSITE" id="PS50005">
    <property type="entry name" value="TPR"/>
    <property type="match status" value="1"/>
</dbReference>
<dbReference type="GO" id="GO:0006335">
    <property type="term" value="P:DNA replication-dependent chromatin assembly"/>
    <property type="evidence" value="ECO:0007669"/>
    <property type="project" value="TreeGrafter"/>
</dbReference>
<feature type="region of interest" description="Disordered" evidence="8">
    <location>
        <begin position="477"/>
        <end position="539"/>
    </location>
</feature>
<dbReference type="InterPro" id="IPR051730">
    <property type="entry name" value="NASP-like"/>
</dbReference>
<feature type="repeat" description="TPR" evidence="6">
    <location>
        <begin position="342"/>
        <end position="375"/>
    </location>
</feature>
<evidence type="ECO:0000313" key="10">
    <source>
        <dbReference type="Proteomes" id="UP000192578"/>
    </source>
</evidence>
<feature type="compositionally biased region" description="Basic and acidic residues" evidence="8">
    <location>
        <begin position="239"/>
        <end position="248"/>
    </location>
</feature>
<keyword evidence="10" id="KW-1185">Reference proteome</keyword>
<feature type="compositionally biased region" description="Polar residues" evidence="8">
    <location>
        <begin position="510"/>
        <end position="530"/>
    </location>
</feature>
<sequence>MAASEDAPLESGPSSSSSAAGAISNGTSMGQMKIDTPIISNGTGSSSDLASQAGSSAGASGSQAGSSGMSTSTNFERVASAKVSFEVARSKMKENPPDYETAIDLLDQVCVVLKEELGDLNVETCDALYYYGSALLESYQLGSDLMGNKATAPVRQYPTDAVVPDESMSNQPSTSSAPSDSSIPVLDAENIKPDDGAAESDSSNESDLESLPGGGPLDGTAEEDGDIGDETLEAVDSTQDDKLDESGVQRRSFGSSGKEKTEGDAIAELRYAWEIFEIARVGYEKRLREGASHTEKIRLSDIHSKLSLCAAENGDQNVAIVEALRSLKVCQEACPETDRDLAEAYFNLGSVYSMYSLLSEAADNMKKAVTILEARKVQIGVELLALLPETEGAPANVAQRKKLEKELTDLSDLIPDLMTRLQDTYEDMRLDSDQAKRLLDNWLKGVSDKCHTDAGVPVNAPPPINDISHLVRRMPPKRASGIDEGDDESAKRMKGSNGTAVDPPADGKSSPLTVSTDTNTTEDIQMNQVEGESVAEPIV</sequence>
<reference evidence="10" key="1">
    <citation type="submission" date="2017-01" db="EMBL/GenBank/DDBJ databases">
        <title>Comparative genomics of anhydrobiosis in the tardigrade Hypsibius dujardini.</title>
        <authorList>
            <person name="Yoshida Y."/>
            <person name="Koutsovoulos G."/>
            <person name="Laetsch D."/>
            <person name="Stevens L."/>
            <person name="Kumar S."/>
            <person name="Horikawa D."/>
            <person name="Ishino K."/>
            <person name="Komine S."/>
            <person name="Tomita M."/>
            <person name="Blaxter M."/>
            <person name="Arakawa K."/>
        </authorList>
    </citation>
    <scope>NUCLEOTIDE SEQUENCE [LARGE SCALE GENOMIC DNA]</scope>
    <source>
        <strain evidence="10">Z151</strain>
    </source>
</reference>
<proteinExistence type="inferred from homology"/>
<comment type="similarity">
    <text evidence="2">Belongs to the NASP family.</text>
</comment>
<comment type="caution">
    <text evidence="9">The sequence shown here is derived from an EMBL/GenBank/DDBJ whole genome shotgun (WGS) entry which is preliminary data.</text>
</comment>
<feature type="region of interest" description="Disordered" evidence="8">
    <location>
        <begin position="162"/>
        <end position="261"/>
    </location>
</feature>
<evidence type="ECO:0000256" key="1">
    <source>
        <dbReference type="ARBA" id="ARBA00004123"/>
    </source>
</evidence>
<dbReference type="GO" id="GO:0034080">
    <property type="term" value="P:CENP-A containing chromatin assembly"/>
    <property type="evidence" value="ECO:0007669"/>
    <property type="project" value="TreeGrafter"/>
</dbReference>
<gene>
    <name evidence="9" type="ORF">BV898_07351</name>
</gene>
<evidence type="ECO:0000256" key="3">
    <source>
        <dbReference type="ARBA" id="ARBA00022737"/>
    </source>
</evidence>
<feature type="coiled-coil region" evidence="7">
    <location>
        <begin position="400"/>
        <end position="438"/>
    </location>
</feature>
<dbReference type="GO" id="GO:0042393">
    <property type="term" value="F:histone binding"/>
    <property type="evidence" value="ECO:0007669"/>
    <property type="project" value="TreeGrafter"/>
</dbReference>
<dbReference type="Proteomes" id="UP000192578">
    <property type="component" value="Unassembled WGS sequence"/>
</dbReference>
<evidence type="ECO:0000256" key="4">
    <source>
        <dbReference type="ARBA" id="ARBA00022803"/>
    </source>
</evidence>
<feature type="compositionally biased region" description="Low complexity" evidence="8">
    <location>
        <begin position="167"/>
        <end position="184"/>
    </location>
</feature>
<protein>
    <submittedName>
        <fullName evidence="9">Uncharacterized protein</fullName>
    </submittedName>
</protein>
<name>A0A1W0WTI2_HYPEX</name>
<evidence type="ECO:0000313" key="9">
    <source>
        <dbReference type="EMBL" id="OQV18524.1"/>
    </source>
</evidence>
<feature type="compositionally biased region" description="Acidic residues" evidence="8">
    <location>
        <begin position="196"/>
        <end position="208"/>
    </location>
</feature>
<dbReference type="EMBL" id="MTYJ01000048">
    <property type="protein sequence ID" value="OQV18524.1"/>
    <property type="molecule type" value="Genomic_DNA"/>
</dbReference>
<evidence type="ECO:0000256" key="5">
    <source>
        <dbReference type="ARBA" id="ARBA00023242"/>
    </source>
</evidence>
<dbReference type="SUPFAM" id="SSF48452">
    <property type="entry name" value="TPR-like"/>
    <property type="match status" value="1"/>
</dbReference>
<dbReference type="AlphaFoldDB" id="A0A1W0WTI2"/>
<dbReference type="Gene3D" id="1.25.40.10">
    <property type="entry name" value="Tetratricopeptide repeat domain"/>
    <property type="match status" value="1"/>
</dbReference>
<comment type="subcellular location">
    <subcellularLocation>
        <location evidence="1">Nucleus</location>
    </subcellularLocation>
</comment>
<organism evidence="9 10">
    <name type="scientific">Hypsibius exemplaris</name>
    <name type="common">Freshwater tardigrade</name>
    <dbReference type="NCBI Taxonomy" id="2072580"/>
    <lineage>
        <taxon>Eukaryota</taxon>
        <taxon>Metazoa</taxon>
        <taxon>Ecdysozoa</taxon>
        <taxon>Tardigrada</taxon>
        <taxon>Eutardigrada</taxon>
        <taxon>Parachela</taxon>
        <taxon>Hypsibioidea</taxon>
        <taxon>Hypsibiidae</taxon>
        <taxon>Hypsibius</taxon>
    </lineage>
</organism>
<accession>A0A1W0WTI2</accession>
<feature type="compositionally biased region" description="Low complexity" evidence="8">
    <location>
        <begin position="11"/>
        <end position="28"/>
    </location>
</feature>
<dbReference type="PANTHER" id="PTHR15081">
    <property type="entry name" value="NUCLEAR AUTOANTIGENIC SPERM PROTEIN NASP -RELATED"/>
    <property type="match status" value="1"/>
</dbReference>
<dbReference type="InterPro" id="IPR011990">
    <property type="entry name" value="TPR-like_helical_dom_sf"/>
</dbReference>
<dbReference type="PANTHER" id="PTHR15081:SF1">
    <property type="entry name" value="NUCLEAR AUTOANTIGENIC SPERM PROTEIN"/>
    <property type="match status" value="1"/>
</dbReference>
<keyword evidence="4 6" id="KW-0802">TPR repeat</keyword>
<keyword evidence="5" id="KW-0539">Nucleus</keyword>
<feature type="compositionally biased region" description="Acidic residues" evidence="8">
    <location>
        <begin position="220"/>
        <end position="233"/>
    </location>
</feature>
<dbReference type="InterPro" id="IPR019734">
    <property type="entry name" value="TPR_rpt"/>
</dbReference>
<keyword evidence="3" id="KW-0677">Repeat</keyword>
<dbReference type="OrthoDB" id="5587616at2759"/>
<evidence type="ECO:0000256" key="2">
    <source>
        <dbReference type="ARBA" id="ARBA00008402"/>
    </source>
</evidence>
<evidence type="ECO:0000256" key="7">
    <source>
        <dbReference type="SAM" id="Coils"/>
    </source>
</evidence>
<keyword evidence="7" id="KW-0175">Coiled coil</keyword>
<feature type="compositionally biased region" description="Low complexity" evidence="8">
    <location>
        <begin position="44"/>
        <end position="72"/>
    </location>
</feature>